<reference evidence="2" key="1">
    <citation type="submission" date="2021-01" db="EMBL/GenBank/DDBJ databases">
        <authorList>
            <consortium name="Aspergillus chevalieri M1 genome sequencing consortium"/>
            <person name="Kazuki M."/>
            <person name="Futagami T."/>
        </authorList>
    </citation>
    <scope>NUCLEOTIDE SEQUENCE</scope>
    <source>
        <strain evidence="2">M1</strain>
    </source>
</reference>
<reference evidence="2" key="2">
    <citation type="submission" date="2021-02" db="EMBL/GenBank/DDBJ databases">
        <title>Aspergillus chevalieri M1 genome sequence.</title>
        <authorList>
            <person name="Kadooka C."/>
            <person name="Mori K."/>
            <person name="Futagami T."/>
        </authorList>
    </citation>
    <scope>NUCLEOTIDE SEQUENCE</scope>
    <source>
        <strain evidence="2">M1</strain>
    </source>
</reference>
<evidence type="ECO:0000256" key="1">
    <source>
        <dbReference type="SAM" id="MobiDB-lite"/>
    </source>
</evidence>
<gene>
    <name evidence="2" type="ORF">ACHE_80160A</name>
</gene>
<feature type="compositionally biased region" description="Polar residues" evidence="1">
    <location>
        <begin position="14"/>
        <end position="25"/>
    </location>
</feature>
<keyword evidence="3" id="KW-1185">Reference proteome</keyword>
<dbReference type="RefSeq" id="XP_043140773.1">
    <property type="nucleotide sequence ID" value="XM_043283500.1"/>
</dbReference>
<evidence type="ECO:0000313" key="2">
    <source>
        <dbReference type="EMBL" id="BCR92260.1"/>
    </source>
</evidence>
<proteinExistence type="predicted"/>
<dbReference type="Proteomes" id="UP000637239">
    <property type="component" value="Chromosome 8"/>
</dbReference>
<evidence type="ECO:0000313" key="3">
    <source>
        <dbReference type="Proteomes" id="UP000637239"/>
    </source>
</evidence>
<protein>
    <submittedName>
        <fullName evidence="2">Uncharacterized protein</fullName>
    </submittedName>
</protein>
<sequence length="96" mass="11142">MARQLPKQQEQEETPSTPDTTGYQRNEILNLSMMAKVLRDREEDVVRTMLQETNVLSNAVIEEAIELLFTEVIPDTDFESFPDFMSIIAQELEETY</sequence>
<dbReference type="EMBL" id="AP024423">
    <property type="protein sequence ID" value="BCR92260.1"/>
    <property type="molecule type" value="Genomic_DNA"/>
</dbReference>
<dbReference type="KEGG" id="ache:ACHE_80160A"/>
<dbReference type="GeneID" id="66986609"/>
<dbReference type="AlphaFoldDB" id="A0A7R7VX16"/>
<name>A0A7R7VX16_ASPCH</name>
<organism evidence="2 3">
    <name type="scientific">Aspergillus chevalieri</name>
    <name type="common">Eurotium chevalieri</name>
    <dbReference type="NCBI Taxonomy" id="182096"/>
    <lineage>
        <taxon>Eukaryota</taxon>
        <taxon>Fungi</taxon>
        <taxon>Dikarya</taxon>
        <taxon>Ascomycota</taxon>
        <taxon>Pezizomycotina</taxon>
        <taxon>Eurotiomycetes</taxon>
        <taxon>Eurotiomycetidae</taxon>
        <taxon>Eurotiales</taxon>
        <taxon>Aspergillaceae</taxon>
        <taxon>Aspergillus</taxon>
        <taxon>Aspergillus subgen. Aspergillus</taxon>
    </lineage>
</organism>
<accession>A0A7R7VX16</accession>
<feature type="region of interest" description="Disordered" evidence="1">
    <location>
        <begin position="1"/>
        <end position="25"/>
    </location>
</feature>